<dbReference type="AlphaFoldDB" id="A0A5M8Q0C6"/>
<dbReference type="GO" id="GO:0008270">
    <property type="term" value="F:zinc ion binding"/>
    <property type="evidence" value="ECO:0007669"/>
    <property type="project" value="UniProtKB-UniRule"/>
</dbReference>
<comment type="cofactor">
    <cofactor evidence="9">
        <name>Zn(2+)</name>
        <dbReference type="ChEBI" id="CHEBI:29105"/>
    </cofactor>
    <text evidence="9">Binds 1 zinc ion per subunit.</text>
</comment>
<comment type="caution">
    <text evidence="12">The sequence shown here is derived from an EMBL/GenBank/DDBJ whole genome shotgun (WGS) entry which is preliminary data.</text>
</comment>
<evidence type="ECO:0000256" key="2">
    <source>
        <dbReference type="ARBA" id="ARBA00012702"/>
    </source>
</evidence>
<dbReference type="Pfam" id="PF00432">
    <property type="entry name" value="Prenyltrans"/>
    <property type="match status" value="1"/>
</dbReference>
<keyword evidence="8 9" id="KW-0862">Zinc</keyword>
<comment type="subunit">
    <text evidence="9">Heterodimer of an alpha and a beta subunit.</text>
</comment>
<dbReference type="InterPro" id="IPR045089">
    <property type="entry name" value="PGGT1B-like"/>
</dbReference>
<dbReference type="InterPro" id="IPR026872">
    <property type="entry name" value="FTB"/>
</dbReference>
<dbReference type="OrthoDB" id="10261146at2759"/>
<dbReference type="EMBL" id="VXIT01000002">
    <property type="protein sequence ID" value="KAA6414802.1"/>
    <property type="molecule type" value="Genomic_DNA"/>
</dbReference>
<dbReference type="SUPFAM" id="SSF48239">
    <property type="entry name" value="Terpenoid cyclases/Protein prenyltransferases"/>
    <property type="match status" value="1"/>
</dbReference>
<keyword evidence="7" id="KW-0677">Repeat</keyword>
<dbReference type="InterPro" id="IPR001330">
    <property type="entry name" value="Prenyltrans"/>
</dbReference>
<evidence type="ECO:0000256" key="7">
    <source>
        <dbReference type="ARBA" id="ARBA00022737"/>
    </source>
</evidence>
<dbReference type="FunFam" id="1.50.10.20:FF:000014">
    <property type="entry name" value="Protein farnesyltransferase subunit beta"/>
    <property type="match status" value="1"/>
</dbReference>
<evidence type="ECO:0000256" key="1">
    <source>
        <dbReference type="ARBA" id="ARBA00010497"/>
    </source>
</evidence>
<dbReference type="Proteomes" id="UP000324767">
    <property type="component" value="Unassembled WGS sequence"/>
</dbReference>
<keyword evidence="4 9" id="KW-0637">Prenyltransferase</keyword>
<dbReference type="PANTHER" id="PTHR11774">
    <property type="entry name" value="GERANYLGERANYL TRANSFERASE TYPE BETA SUBUNIT"/>
    <property type="match status" value="1"/>
</dbReference>
<feature type="region of interest" description="Disordered" evidence="10">
    <location>
        <begin position="29"/>
        <end position="49"/>
    </location>
</feature>
<evidence type="ECO:0000259" key="11">
    <source>
        <dbReference type="Pfam" id="PF00432"/>
    </source>
</evidence>
<keyword evidence="6 9" id="KW-0479">Metal-binding</keyword>
<dbReference type="InterPro" id="IPR008930">
    <property type="entry name" value="Terpenoid_cyclase/PrenylTrfase"/>
</dbReference>
<reference evidence="12 13" key="1">
    <citation type="submission" date="2019-09" db="EMBL/GenBank/DDBJ databases">
        <title>The hologenome of the rock-dwelling lichen Lasallia pustulata.</title>
        <authorList>
            <person name="Greshake Tzovaras B."/>
            <person name="Segers F."/>
            <person name="Bicker A."/>
            <person name="Dal Grande F."/>
            <person name="Otte J."/>
            <person name="Hankeln T."/>
            <person name="Schmitt I."/>
            <person name="Ebersberger I."/>
        </authorList>
    </citation>
    <scope>NUCLEOTIDE SEQUENCE [LARGE SCALE GENOMIC DNA]</scope>
    <source>
        <strain evidence="12">A1-1</strain>
    </source>
</reference>
<evidence type="ECO:0000256" key="4">
    <source>
        <dbReference type="ARBA" id="ARBA00022602"/>
    </source>
</evidence>
<dbReference type="CDD" id="cd02893">
    <property type="entry name" value="FTase"/>
    <property type="match status" value="1"/>
</dbReference>
<evidence type="ECO:0000256" key="5">
    <source>
        <dbReference type="ARBA" id="ARBA00022679"/>
    </source>
</evidence>
<dbReference type="Gene3D" id="1.50.10.20">
    <property type="match status" value="1"/>
</dbReference>
<evidence type="ECO:0000256" key="9">
    <source>
        <dbReference type="RuleBase" id="RU365056"/>
    </source>
</evidence>
<dbReference type="GO" id="GO:0004660">
    <property type="term" value="F:protein farnesyltransferase activity"/>
    <property type="evidence" value="ECO:0007669"/>
    <property type="project" value="UniProtKB-UniRule"/>
</dbReference>
<accession>A0A5M8Q0C6</accession>
<evidence type="ECO:0000313" key="13">
    <source>
        <dbReference type="Proteomes" id="UP000324767"/>
    </source>
</evidence>
<protein>
    <recommendedName>
        <fullName evidence="3 9">Protein farnesyltransferase subunit beta</fullName>
        <shortName evidence="9">FTase-beta</shortName>
        <ecNumber evidence="2 9">2.5.1.58</ecNumber>
    </recommendedName>
</protein>
<feature type="domain" description="Prenyltransferase alpha-alpha toroid" evidence="11">
    <location>
        <begin position="180"/>
        <end position="522"/>
    </location>
</feature>
<dbReference type="GO" id="GO:0005965">
    <property type="term" value="C:protein farnesyltransferase complex"/>
    <property type="evidence" value="ECO:0007669"/>
    <property type="project" value="UniProtKB-UniRule"/>
</dbReference>
<proteinExistence type="inferred from homology"/>
<evidence type="ECO:0000256" key="6">
    <source>
        <dbReference type="ARBA" id="ARBA00022723"/>
    </source>
</evidence>
<comment type="catalytic activity">
    <reaction evidence="9">
        <text>L-cysteinyl-[protein] + (2E,6E)-farnesyl diphosphate = S-(2E,6E)-farnesyl-L-cysteinyl-[protein] + diphosphate</text>
        <dbReference type="Rhea" id="RHEA:13345"/>
        <dbReference type="Rhea" id="RHEA-COMP:10131"/>
        <dbReference type="Rhea" id="RHEA-COMP:11535"/>
        <dbReference type="ChEBI" id="CHEBI:29950"/>
        <dbReference type="ChEBI" id="CHEBI:33019"/>
        <dbReference type="ChEBI" id="CHEBI:86019"/>
        <dbReference type="ChEBI" id="CHEBI:175763"/>
    </reaction>
</comment>
<evidence type="ECO:0000256" key="3">
    <source>
        <dbReference type="ARBA" id="ARBA00015798"/>
    </source>
</evidence>
<dbReference type="PANTHER" id="PTHR11774:SF6">
    <property type="entry name" value="PROTEIN FARNESYLTRANSFERASE SUBUNIT BETA"/>
    <property type="match status" value="1"/>
</dbReference>
<dbReference type="EC" id="2.5.1.58" evidence="2 9"/>
<comment type="function">
    <text evidence="9">Catalyzes the transfer of a farnesyl moiety from farnesyl diphosphate to a cysteine at the fourth position from the C-terminus of several proteins. The beta subunit is responsible for peptide-binding.</text>
</comment>
<evidence type="ECO:0000256" key="10">
    <source>
        <dbReference type="SAM" id="MobiDB-lite"/>
    </source>
</evidence>
<keyword evidence="5 9" id="KW-0808">Transferase</keyword>
<dbReference type="GO" id="GO:0097354">
    <property type="term" value="P:prenylation"/>
    <property type="evidence" value="ECO:0007669"/>
    <property type="project" value="UniProtKB-UniRule"/>
</dbReference>
<comment type="similarity">
    <text evidence="1 9">Belongs to the protein prenyltransferase subunit beta family.</text>
</comment>
<sequence length="575" mass="62841">MMESLRDWLLARPVNKQSEGGIQRITAWKSDLNQPTPESKRPQSMPRTFKATSRRHRIIFMSNSGRTAVSAQSSVENLSESSGNVVGLTGRIEQAHDQGGLVSDADTEDLFPRKPPMSAGRDRPPVPDLYTCPPPIRDGLVTETSDLQDETVQECLPYLSGAVDPSKGPFDFNPHGLPPLEREKHVAFLHNVLGTLPAAYVGYDASRPWILYWALTGLYLLGQDISQYQERTIQTLSPMQNTSGGFGAGHGQTSHCAASYAAVLSLAIVGGNDALDTIDRRSLWRWLGELKRGDGGFQVCLGGEADVRGAYCSMVMISLLDLPLELPPDVPARESGCESFVSGLPEYLSRCQTFEGGISGAPDTEAHGAYAFCALACLSILGPPHEYIPKYLDMPLILSWLSARQYAPEGGFAGRTNKLIDGCYSWWVGGCWPLLEAALNGPQISENPTTPITGSLYSREGLVRYILCCCQSERGGLRDKPSKYADAYHTCYTLAGLSSAQHYHYVKDAAAGQAVESIDSVFRWASSRAIPIGGGEAEEEVYDEYDRVHALHPIFAIPPAAVDRSRLWYRQKGAF</sequence>
<evidence type="ECO:0000256" key="8">
    <source>
        <dbReference type="ARBA" id="ARBA00022833"/>
    </source>
</evidence>
<evidence type="ECO:0000313" key="12">
    <source>
        <dbReference type="EMBL" id="KAA6414802.1"/>
    </source>
</evidence>
<organism evidence="12 13">
    <name type="scientific">Lasallia pustulata</name>
    <dbReference type="NCBI Taxonomy" id="136370"/>
    <lineage>
        <taxon>Eukaryota</taxon>
        <taxon>Fungi</taxon>
        <taxon>Dikarya</taxon>
        <taxon>Ascomycota</taxon>
        <taxon>Pezizomycotina</taxon>
        <taxon>Lecanoromycetes</taxon>
        <taxon>OSLEUM clade</taxon>
        <taxon>Umbilicariomycetidae</taxon>
        <taxon>Umbilicariales</taxon>
        <taxon>Umbilicariaceae</taxon>
        <taxon>Lasallia</taxon>
    </lineage>
</organism>
<name>A0A5M8Q0C6_9LECA</name>
<gene>
    <name evidence="12" type="ORF">FRX48_01552</name>
</gene>